<dbReference type="RefSeq" id="WP_128525735.1">
    <property type="nucleotide sequence ID" value="NZ_CP026118.1"/>
</dbReference>
<dbReference type="NCBIfam" id="TIGR01446">
    <property type="entry name" value="DnaD_dom"/>
    <property type="match status" value="1"/>
</dbReference>
<sequence length="239" mass="28101">MNYLKEINAFHDEVELNSLSASASLLWYVLMQFNNKTGWKKEFTVPTAAILVKSGLSESSFLRARKELEEKGYILFQSGSRHQTPTYQMISQVKDKEIGQVEDIVKERVTDETEDSVTDSFKRKERKRKEGEGGGRNPFAFYEQNFGVLTPFMAEKLTDWCRRISDELVMEAMKIATQHNKLFFNYCEGILKRWENQQVRTLADVERVESKTPHKKRKKEERASELKRMVNEYRKERHA</sequence>
<dbReference type="KEGG" id="hli:HLI_15265"/>
<dbReference type="SUPFAM" id="SSF158499">
    <property type="entry name" value="DnaD domain-like"/>
    <property type="match status" value="1"/>
</dbReference>
<gene>
    <name evidence="4" type="ORF">HLI_15265</name>
</gene>
<dbReference type="PANTHER" id="PTHR37293:SF5">
    <property type="entry name" value="DNA REPLICATION PROTEIN"/>
    <property type="match status" value="1"/>
</dbReference>
<feature type="compositionally biased region" description="Basic and acidic residues" evidence="2">
    <location>
        <begin position="220"/>
        <end position="239"/>
    </location>
</feature>
<dbReference type="Pfam" id="PF07261">
    <property type="entry name" value="DnaB_2"/>
    <property type="match status" value="1"/>
</dbReference>
<dbReference type="OrthoDB" id="1047417at2"/>
<dbReference type="InterPro" id="IPR006343">
    <property type="entry name" value="DnaB/C_C"/>
</dbReference>
<evidence type="ECO:0000313" key="5">
    <source>
        <dbReference type="Proteomes" id="UP000287756"/>
    </source>
</evidence>
<dbReference type="InterPro" id="IPR034829">
    <property type="entry name" value="DnaD-like_sf"/>
</dbReference>
<dbReference type="PANTHER" id="PTHR37293">
    <property type="entry name" value="PHAGE REPLICATION PROTEIN-RELATED"/>
    <property type="match status" value="1"/>
</dbReference>
<reference evidence="4 5" key="1">
    <citation type="submission" date="2018-01" db="EMBL/GenBank/DDBJ databases">
        <title>The whole genome sequencing and assembly of Halobacillus litoralis ERB031 strain.</title>
        <authorList>
            <person name="Lee S.-J."/>
            <person name="Park M.-K."/>
            <person name="Kim J.-Y."/>
            <person name="Lee Y.-J."/>
            <person name="Yi H."/>
            <person name="Bahn Y.-S."/>
            <person name="Kim J.F."/>
            <person name="Lee D.-W."/>
        </authorList>
    </citation>
    <scope>NUCLEOTIDE SEQUENCE [LARGE SCALE GENOMIC DNA]</scope>
    <source>
        <strain evidence="4 5">ERB 031</strain>
    </source>
</reference>
<dbReference type="InterPro" id="IPR053162">
    <property type="entry name" value="DnaD"/>
</dbReference>
<dbReference type="Gene3D" id="1.10.10.630">
    <property type="entry name" value="DnaD domain-like"/>
    <property type="match status" value="1"/>
</dbReference>
<evidence type="ECO:0000313" key="4">
    <source>
        <dbReference type="EMBL" id="QAS53461.1"/>
    </source>
</evidence>
<feature type="region of interest" description="Disordered" evidence="2">
    <location>
        <begin position="206"/>
        <end position="239"/>
    </location>
</feature>
<evidence type="ECO:0000256" key="2">
    <source>
        <dbReference type="SAM" id="MobiDB-lite"/>
    </source>
</evidence>
<proteinExistence type="inferred from homology"/>
<protein>
    <submittedName>
        <fullName evidence="4">DnaD domain protein</fullName>
    </submittedName>
</protein>
<organism evidence="4 5">
    <name type="scientific">Halobacillus litoralis</name>
    <dbReference type="NCBI Taxonomy" id="45668"/>
    <lineage>
        <taxon>Bacteria</taxon>
        <taxon>Bacillati</taxon>
        <taxon>Bacillota</taxon>
        <taxon>Bacilli</taxon>
        <taxon>Bacillales</taxon>
        <taxon>Bacillaceae</taxon>
        <taxon>Halobacillus</taxon>
    </lineage>
</organism>
<name>A0A410MFG5_9BACI</name>
<dbReference type="Proteomes" id="UP000287756">
    <property type="component" value="Chromosome"/>
</dbReference>
<feature type="domain" description="DnaB/C C-terminal" evidence="3">
    <location>
        <begin position="139"/>
        <end position="207"/>
    </location>
</feature>
<dbReference type="AlphaFoldDB" id="A0A410MFG5"/>
<dbReference type="EMBL" id="CP026118">
    <property type="protein sequence ID" value="QAS53461.1"/>
    <property type="molecule type" value="Genomic_DNA"/>
</dbReference>
<evidence type="ECO:0000256" key="1">
    <source>
        <dbReference type="ARBA" id="ARBA00093462"/>
    </source>
</evidence>
<feature type="region of interest" description="Disordered" evidence="2">
    <location>
        <begin position="115"/>
        <end position="135"/>
    </location>
</feature>
<comment type="similarity">
    <text evidence="1">Belongs to the DnaB/DnaD family.</text>
</comment>
<accession>A0A410MFG5</accession>
<evidence type="ECO:0000259" key="3">
    <source>
        <dbReference type="Pfam" id="PF07261"/>
    </source>
</evidence>